<dbReference type="EC" id="1.4.3.-" evidence="1"/>
<evidence type="ECO:0000313" key="4">
    <source>
        <dbReference type="Proteomes" id="UP000034680"/>
    </source>
</evidence>
<gene>
    <name evidence="3" type="ORF">UCDDA912_g10108</name>
</gene>
<dbReference type="InterPro" id="IPR000269">
    <property type="entry name" value="Cu_amine_oxidase"/>
</dbReference>
<feature type="domain" description="Copper amine oxidase N2-terminal" evidence="2">
    <location>
        <begin position="8"/>
        <end position="94"/>
    </location>
</feature>
<reference evidence="3 4" key="1">
    <citation type="submission" date="2015-05" db="EMBL/GenBank/DDBJ databases">
        <title>Distinctive expansion of gene families associated with plant cell wall degradation and secondary metabolism in the genomes of grapevine trunk pathogens.</title>
        <authorList>
            <person name="Lawrence D.P."/>
            <person name="Travadon R."/>
            <person name="Rolshausen P.E."/>
            <person name="Baumgartner K."/>
        </authorList>
    </citation>
    <scope>NUCLEOTIDE SEQUENCE [LARGE SCALE GENOMIC DNA]</scope>
    <source>
        <strain evidence="3">DA912</strain>
    </source>
</reference>
<dbReference type="InterPro" id="IPR015800">
    <property type="entry name" value="Cu_amine_oxidase_N2"/>
</dbReference>
<proteinExistence type="inferred from homology"/>
<evidence type="ECO:0000256" key="1">
    <source>
        <dbReference type="RuleBase" id="RU000672"/>
    </source>
</evidence>
<dbReference type="Pfam" id="PF02727">
    <property type="entry name" value="Cu_amine_oxidN2"/>
    <property type="match status" value="1"/>
</dbReference>
<comment type="cofactor">
    <cofactor evidence="1">
        <name>Cu cation</name>
        <dbReference type="ChEBI" id="CHEBI:23378"/>
    </cofactor>
    <text evidence="1">Contains 1 topaquinone per subunit.</text>
</comment>
<dbReference type="GO" id="GO:0048038">
    <property type="term" value="F:quinone binding"/>
    <property type="evidence" value="ECO:0007669"/>
    <property type="project" value="InterPro"/>
</dbReference>
<keyword evidence="4" id="KW-1185">Reference proteome</keyword>
<dbReference type="Gene3D" id="3.10.450.40">
    <property type="match status" value="2"/>
</dbReference>
<evidence type="ECO:0000313" key="3">
    <source>
        <dbReference type="EMBL" id="KKY29962.1"/>
    </source>
</evidence>
<comment type="caution">
    <text evidence="3">The sequence shown here is derived from an EMBL/GenBank/DDBJ whole genome shotgun (WGS) entry which is preliminary data.</text>
</comment>
<keyword evidence="1" id="KW-0560">Oxidoreductase</keyword>
<comment type="similarity">
    <text evidence="1">Belongs to the copper/topaquinone oxidase family.</text>
</comment>
<keyword evidence="1" id="KW-0479">Metal-binding</keyword>
<dbReference type="GO" id="GO:0005507">
    <property type="term" value="F:copper ion binding"/>
    <property type="evidence" value="ECO:0007669"/>
    <property type="project" value="InterPro"/>
</dbReference>
<evidence type="ECO:0000259" key="2">
    <source>
        <dbReference type="Pfam" id="PF02727"/>
    </source>
</evidence>
<reference evidence="3 4" key="2">
    <citation type="submission" date="2015-05" db="EMBL/GenBank/DDBJ databases">
        <authorList>
            <person name="Morales-Cruz A."/>
            <person name="Amrine K.C."/>
            <person name="Cantu D."/>
        </authorList>
    </citation>
    <scope>NUCLEOTIDE SEQUENCE [LARGE SCALE GENOMIC DNA]</scope>
    <source>
        <strain evidence="3">DA912</strain>
    </source>
</reference>
<organism evidence="3 4">
    <name type="scientific">Diaporthe ampelina</name>
    <dbReference type="NCBI Taxonomy" id="1214573"/>
    <lineage>
        <taxon>Eukaryota</taxon>
        <taxon>Fungi</taxon>
        <taxon>Dikarya</taxon>
        <taxon>Ascomycota</taxon>
        <taxon>Pezizomycotina</taxon>
        <taxon>Sordariomycetes</taxon>
        <taxon>Sordariomycetidae</taxon>
        <taxon>Diaporthales</taxon>
        <taxon>Diaporthaceae</taxon>
        <taxon>Diaporthe</taxon>
    </lineage>
</organism>
<dbReference type="PANTHER" id="PTHR10638:SF33">
    <property type="entry name" value="AMINE OXIDASE"/>
    <property type="match status" value="1"/>
</dbReference>
<dbReference type="EMBL" id="LCUC01000572">
    <property type="protein sequence ID" value="KKY29962.1"/>
    <property type="molecule type" value="Genomic_DNA"/>
</dbReference>
<dbReference type="InterPro" id="IPR016182">
    <property type="entry name" value="Cu_amine_oxidase_N-reg"/>
</dbReference>
<keyword evidence="1" id="KW-0801">TPQ</keyword>
<dbReference type="AlphaFoldDB" id="A0A0G2F5C8"/>
<protein>
    <recommendedName>
        <fullName evidence="1">Amine oxidase</fullName>
        <ecNumber evidence="1">1.4.3.-</ecNumber>
    </recommendedName>
</protein>
<dbReference type="Proteomes" id="UP000034680">
    <property type="component" value="Unassembled WGS sequence"/>
</dbReference>
<dbReference type="GO" id="GO:0009308">
    <property type="term" value="P:amine metabolic process"/>
    <property type="evidence" value="ECO:0007669"/>
    <property type="project" value="UniProtKB-UniRule"/>
</dbReference>
<dbReference type="PANTHER" id="PTHR10638">
    <property type="entry name" value="COPPER AMINE OXIDASE"/>
    <property type="match status" value="1"/>
</dbReference>
<dbReference type="GO" id="GO:0008131">
    <property type="term" value="F:primary methylamine oxidase activity"/>
    <property type="evidence" value="ECO:0007669"/>
    <property type="project" value="InterPro"/>
</dbReference>
<keyword evidence="1" id="KW-0186">Copper</keyword>
<name>A0A0G2F5C8_9PEZI</name>
<dbReference type="SUPFAM" id="SSF54416">
    <property type="entry name" value="Amine oxidase N-terminal region"/>
    <property type="match status" value="2"/>
</dbReference>
<dbReference type="STRING" id="1214573.A0A0G2F5C8"/>
<accession>A0A0G2F5C8</accession>
<dbReference type="OrthoDB" id="5379943at2759"/>
<sequence>MISPVFTHPLDPATAEEIQLATDLVKQLFKDVPLHFKAAGLDEPPKKELSAYLEAEHKGQTLPDLPRRMFVMWYIKHTPRLFEAVVDVTNSRIEMHKELPRDFHGPVDRTELNEAAQAVMRDPQVLKEIKRLKIDDTTVVLDPWDYGVDGEGTQERHTQVHRIAPSSRYL</sequence>
<comment type="PTM">
    <text evidence="1">Topaquinone (TPQ) is generated by copper-dependent autoxidation of a specific tyrosyl residue.</text>
</comment>